<reference evidence="6 7" key="1">
    <citation type="journal article" date="2014" name="FEMS Microbiol. Lett.">
        <title>Genome sequencing analysis reveals virulence-related gene content of Ochrobactrum intermedium strain 229E, a urease-positive strain isolated from the human gastric niche.</title>
        <authorList>
            <person name="Kulkarni G.J."/>
            <person name="Shetty S."/>
            <person name="Dharne M.S."/>
            <person name="Shouche Y.S."/>
        </authorList>
    </citation>
    <scope>NUCLEOTIDE SEQUENCE [LARGE SCALE GENOMIC DNA]</scope>
    <source>
        <strain evidence="6 7">229E</strain>
    </source>
</reference>
<evidence type="ECO:0000256" key="2">
    <source>
        <dbReference type="ARBA" id="ARBA00022989"/>
    </source>
</evidence>
<dbReference type="Pfam" id="PF07690">
    <property type="entry name" value="MFS_1"/>
    <property type="match status" value="1"/>
</dbReference>
<feature type="transmembrane region" description="Helical" evidence="4">
    <location>
        <begin position="381"/>
        <end position="400"/>
    </location>
</feature>
<keyword evidence="3 4" id="KW-0472">Membrane</keyword>
<evidence type="ECO:0000256" key="4">
    <source>
        <dbReference type="SAM" id="Phobius"/>
    </source>
</evidence>
<feature type="transmembrane region" description="Helical" evidence="4">
    <location>
        <begin position="263"/>
        <end position="283"/>
    </location>
</feature>
<dbReference type="PROSITE" id="PS50850">
    <property type="entry name" value="MFS"/>
    <property type="match status" value="1"/>
</dbReference>
<feature type="transmembrane region" description="Helical" evidence="4">
    <location>
        <begin position="16"/>
        <end position="32"/>
    </location>
</feature>
<keyword evidence="1 4" id="KW-0812">Transmembrane</keyword>
<feature type="domain" description="Major facilitator superfamily (MFS) profile" evidence="5">
    <location>
        <begin position="17"/>
        <end position="404"/>
    </location>
</feature>
<proteinExistence type="predicted"/>
<feature type="transmembrane region" description="Helical" evidence="4">
    <location>
        <begin position="109"/>
        <end position="133"/>
    </location>
</feature>
<dbReference type="EMBL" id="ASXJ01000208">
    <property type="protein sequence ID" value="ERM01053.1"/>
    <property type="molecule type" value="Genomic_DNA"/>
</dbReference>
<organism evidence="6 7">
    <name type="scientific">Brucella intermedia 229E</name>
    <dbReference type="NCBI Taxonomy" id="1337887"/>
    <lineage>
        <taxon>Bacteria</taxon>
        <taxon>Pseudomonadati</taxon>
        <taxon>Pseudomonadota</taxon>
        <taxon>Alphaproteobacteria</taxon>
        <taxon>Hyphomicrobiales</taxon>
        <taxon>Brucellaceae</taxon>
        <taxon>Brucella/Ochrobactrum group</taxon>
        <taxon>Brucella</taxon>
    </lineage>
</organism>
<dbReference type="AlphaFoldDB" id="U4V7Q8"/>
<accession>U4V7Q8</accession>
<dbReference type="Proteomes" id="UP000016842">
    <property type="component" value="Unassembled WGS sequence"/>
</dbReference>
<sequence>MLNQVDVGQGQRSRSLLELCAVLAGVIVYTSANGFMTGGLTVTGRQLGLGEVQVGLILGSGALIGVIAAPVWGFVTDVWDRRRLLLLAVSMVTIGPAAMAVITGKLVSLLPLVAGGALAAARLTQAVFGAALIPAGQAYMAKLTHSSRRVSGMGILSAAISSGTLLGSLLLWLTGQFSVASGFAIIALLGVMACAAIAAFTSKEVFHHEPSSRAFTLPYRKLWRYFAMTLIGFTCYTTVPPIFAVRLMDRHGMDAAMAVTQTGGLVLTIGVFAVCLSQVFIAIQLKWRPAAMLRWGGSVGIFVGLLFLLQAESLVGMCLAMGLIGFAVGFLAPAIRGAISLISGDGGDQGKIGGLNMAARGLGSAIGPVLGTMLYQQSPDAPIFGSLVLIIGVFSLTFFLSAENENGDMLPVDISSGKNK</sequence>
<gene>
    <name evidence="6" type="ORF">Q644_03765</name>
</gene>
<evidence type="ECO:0000259" key="5">
    <source>
        <dbReference type="PROSITE" id="PS50850"/>
    </source>
</evidence>
<evidence type="ECO:0000256" key="1">
    <source>
        <dbReference type="ARBA" id="ARBA00022692"/>
    </source>
</evidence>
<keyword evidence="2 4" id="KW-1133">Transmembrane helix</keyword>
<name>U4V7Q8_9HYPH</name>
<dbReference type="InterPro" id="IPR036259">
    <property type="entry name" value="MFS_trans_sf"/>
</dbReference>
<dbReference type="PANTHER" id="PTHR23546">
    <property type="entry name" value="TRANSPORT PROTEIN"/>
    <property type="match status" value="1"/>
</dbReference>
<evidence type="ECO:0000313" key="7">
    <source>
        <dbReference type="Proteomes" id="UP000016842"/>
    </source>
</evidence>
<dbReference type="InterPro" id="IPR020846">
    <property type="entry name" value="MFS_dom"/>
</dbReference>
<feature type="transmembrane region" description="Helical" evidence="4">
    <location>
        <begin position="84"/>
        <end position="103"/>
    </location>
</feature>
<dbReference type="PANTHER" id="PTHR23546:SF1">
    <property type="entry name" value="MEMBRANE PROTEIN"/>
    <property type="match status" value="1"/>
</dbReference>
<feature type="transmembrane region" description="Helical" evidence="4">
    <location>
        <begin position="290"/>
        <end position="308"/>
    </location>
</feature>
<feature type="transmembrane region" description="Helical" evidence="4">
    <location>
        <begin position="154"/>
        <end position="173"/>
    </location>
</feature>
<evidence type="ECO:0000256" key="3">
    <source>
        <dbReference type="ARBA" id="ARBA00023136"/>
    </source>
</evidence>
<dbReference type="PATRIC" id="fig|1337887.3.peg.3627"/>
<dbReference type="SUPFAM" id="SSF103473">
    <property type="entry name" value="MFS general substrate transporter"/>
    <property type="match status" value="1"/>
</dbReference>
<feature type="transmembrane region" description="Helical" evidence="4">
    <location>
        <begin position="314"/>
        <end position="335"/>
    </location>
</feature>
<evidence type="ECO:0000313" key="6">
    <source>
        <dbReference type="EMBL" id="ERM01053.1"/>
    </source>
</evidence>
<feature type="transmembrane region" description="Helical" evidence="4">
    <location>
        <begin position="222"/>
        <end position="243"/>
    </location>
</feature>
<feature type="transmembrane region" description="Helical" evidence="4">
    <location>
        <begin position="52"/>
        <end position="72"/>
    </location>
</feature>
<dbReference type="GO" id="GO:0022857">
    <property type="term" value="F:transmembrane transporter activity"/>
    <property type="evidence" value="ECO:0007669"/>
    <property type="project" value="InterPro"/>
</dbReference>
<comment type="caution">
    <text evidence="6">The sequence shown here is derived from an EMBL/GenBank/DDBJ whole genome shotgun (WGS) entry which is preliminary data.</text>
</comment>
<dbReference type="Gene3D" id="1.20.1250.20">
    <property type="entry name" value="MFS general substrate transporter like domains"/>
    <property type="match status" value="1"/>
</dbReference>
<protein>
    <recommendedName>
        <fullName evidence="5">Major facilitator superfamily (MFS) profile domain-containing protein</fullName>
    </recommendedName>
</protein>
<feature type="transmembrane region" description="Helical" evidence="4">
    <location>
        <begin position="179"/>
        <end position="201"/>
    </location>
</feature>
<dbReference type="InterPro" id="IPR011701">
    <property type="entry name" value="MFS"/>
</dbReference>